<dbReference type="OrthoDB" id="5141738at2759"/>
<evidence type="ECO:0000259" key="8">
    <source>
        <dbReference type="PROSITE" id="PS50850"/>
    </source>
</evidence>
<evidence type="ECO:0000256" key="6">
    <source>
        <dbReference type="SAM" id="MobiDB-lite"/>
    </source>
</evidence>
<evidence type="ECO:0000313" key="9">
    <source>
        <dbReference type="EMBL" id="KKZ64932.1"/>
    </source>
</evidence>
<evidence type="ECO:0000256" key="3">
    <source>
        <dbReference type="ARBA" id="ARBA00022692"/>
    </source>
</evidence>
<proteinExistence type="inferred from homology"/>
<feature type="region of interest" description="Disordered" evidence="6">
    <location>
        <begin position="16"/>
        <end position="44"/>
    </location>
</feature>
<dbReference type="Proteomes" id="UP000034164">
    <property type="component" value="Unassembled WGS sequence"/>
</dbReference>
<feature type="transmembrane region" description="Helical" evidence="7">
    <location>
        <begin position="89"/>
        <end position="115"/>
    </location>
</feature>
<evidence type="ECO:0000313" key="10">
    <source>
        <dbReference type="Proteomes" id="UP000034164"/>
    </source>
</evidence>
<dbReference type="Gene3D" id="1.20.1250.20">
    <property type="entry name" value="MFS general substrate transporter like domains"/>
    <property type="match status" value="1"/>
</dbReference>
<dbReference type="FunFam" id="1.20.1250.20:FF:000082">
    <property type="entry name" value="MFS multidrug transporter, putative"/>
    <property type="match status" value="1"/>
</dbReference>
<keyword evidence="4 7" id="KW-1133">Transmembrane helix</keyword>
<accession>A0A0G2I2T6</accession>
<name>A0A0G2I2T6_9EURO</name>
<feature type="transmembrane region" description="Helical" evidence="7">
    <location>
        <begin position="359"/>
        <end position="378"/>
    </location>
</feature>
<comment type="similarity">
    <text evidence="2">Belongs to the major facilitator superfamily.</text>
</comment>
<dbReference type="AlphaFoldDB" id="A0A0G2I2T6"/>
<evidence type="ECO:0000256" key="7">
    <source>
        <dbReference type="SAM" id="Phobius"/>
    </source>
</evidence>
<evidence type="ECO:0000256" key="1">
    <source>
        <dbReference type="ARBA" id="ARBA00004651"/>
    </source>
</evidence>
<dbReference type="PANTHER" id="PTHR23502:SF74">
    <property type="entry name" value="MAJOR FACILITATOR SUPERFAMILY (MFS) PROFILE DOMAIN-CONTAINING PROTEIN"/>
    <property type="match status" value="1"/>
</dbReference>
<protein>
    <recommendedName>
        <fullName evidence="8">Major facilitator superfamily (MFS) profile domain-containing protein</fullName>
    </recommendedName>
</protein>
<dbReference type="GO" id="GO:0005886">
    <property type="term" value="C:plasma membrane"/>
    <property type="evidence" value="ECO:0007669"/>
    <property type="project" value="UniProtKB-SubCell"/>
</dbReference>
<gene>
    <name evidence="9" type="ORF">EMCG_09166</name>
</gene>
<dbReference type="VEuPathDB" id="FungiDB:EMCG_09166"/>
<dbReference type="InterPro" id="IPR020846">
    <property type="entry name" value="MFS_dom"/>
</dbReference>
<organism evidence="9 10">
    <name type="scientific">[Emmonsia] crescens</name>
    <dbReference type="NCBI Taxonomy" id="73230"/>
    <lineage>
        <taxon>Eukaryota</taxon>
        <taxon>Fungi</taxon>
        <taxon>Dikarya</taxon>
        <taxon>Ascomycota</taxon>
        <taxon>Pezizomycotina</taxon>
        <taxon>Eurotiomycetes</taxon>
        <taxon>Eurotiomycetidae</taxon>
        <taxon>Onygenales</taxon>
        <taxon>Ajellomycetaceae</taxon>
        <taxon>Emergomyces</taxon>
    </lineage>
</organism>
<feature type="compositionally biased region" description="Polar residues" evidence="6">
    <location>
        <begin position="17"/>
        <end position="29"/>
    </location>
</feature>
<evidence type="ECO:0000256" key="2">
    <source>
        <dbReference type="ARBA" id="ARBA00008335"/>
    </source>
</evidence>
<dbReference type="GO" id="GO:0022857">
    <property type="term" value="F:transmembrane transporter activity"/>
    <property type="evidence" value="ECO:0007669"/>
    <property type="project" value="InterPro"/>
</dbReference>
<dbReference type="SUPFAM" id="SSF103473">
    <property type="entry name" value="MFS general substrate transporter"/>
    <property type="match status" value="1"/>
</dbReference>
<comment type="subcellular location">
    <subcellularLocation>
        <location evidence="1">Cell membrane</location>
        <topology evidence="1">Multi-pass membrane protein</topology>
    </subcellularLocation>
</comment>
<feature type="compositionally biased region" description="Low complexity" evidence="6">
    <location>
        <begin position="30"/>
        <end position="42"/>
    </location>
</feature>
<dbReference type="EMBL" id="LCZI01000725">
    <property type="protein sequence ID" value="KKZ64932.1"/>
    <property type="molecule type" value="Genomic_DNA"/>
</dbReference>
<reference evidence="10" key="1">
    <citation type="journal article" date="2015" name="PLoS Genet.">
        <title>The dynamic genome and transcriptome of the human fungal pathogen Blastomyces and close relative Emmonsia.</title>
        <authorList>
            <person name="Munoz J.F."/>
            <person name="Gauthier G.M."/>
            <person name="Desjardins C.A."/>
            <person name="Gallo J.E."/>
            <person name="Holder J."/>
            <person name="Sullivan T.D."/>
            <person name="Marty A.J."/>
            <person name="Carmen J.C."/>
            <person name="Chen Z."/>
            <person name="Ding L."/>
            <person name="Gujja S."/>
            <person name="Magrini V."/>
            <person name="Misas E."/>
            <person name="Mitreva M."/>
            <person name="Priest M."/>
            <person name="Saif S."/>
            <person name="Whiston E.A."/>
            <person name="Young S."/>
            <person name="Zeng Q."/>
            <person name="Goldman W.E."/>
            <person name="Mardis E.R."/>
            <person name="Taylor J.W."/>
            <person name="McEwen J.G."/>
            <person name="Clay O.K."/>
            <person name="Klein B.S."/>
            <person name="Cuomo C.A."/>
        </authorList>
    </citation>
    <scope>NUCLEOTIDE SEQUENCE [LARGE SCALE GENOMIC DNA]</scope>
    <source>
        <strain evidence="10">UAMH 3008</strain>
    </source>
</reference>
<dbReference type="PROSITE" id="PS50850">
    <property type="entry name" value="MFS"/>
    <property type="match status" value="1"/>
</dbReference>
<evidence type="ECO:0000256" key="5">
    <source>
        <dbReference type="ARBA" id="ARBA00023136"/>
    </source>
</evidence>
<feature type="domain" description="Major facilitator superfamily (MFS) profile" evidence="8">
    <location>
        <begin position="86"/>
        <end position="518"/>
    </location>
</feature>
<dbReference type="PANTHER" id="PTHR23502">
    <property type="entry name" value="MAJOR FACILITATOR SUPERFAMILY"/>
    <property type="match status" value="1"/>
</dbReference>
<feature type="transmembrane region" description="Helical" evidence="7">
    <location>
        <begin position="320"/>
        <end position="339"/>
    </location>
</feature>
<sequence length="569" mass="63683">MANTGRTVVIEERNMPMDTNTGAETSMVPQNLSNDSLSQSDNGSPMADETLDYALSAYRFRRVASKTVVSFHSKDPENPVNWSKNKKRFVLASGMLTTLNSTLCASLPSGSMSFIAKEFNVTSQEQLVLPISLFLVGYVFGPILWGPLSESYGRKAVMVIPFFIFMVFTMGCALSQNWGSLLVFRFILGVVASSPIAIVGGLFADIHSDPRERGHVMSYFMAVTTVGPLVGPWLSGFTAPISWRWPFWIALIFAGVTAPFCFFMPETYAPVLLQRRAQALRKSTGNRNIVAPFDIQKKGIRVILTVTLTRPIRMMFHESIVLFSCLYLSIVYSIFFLYFQAYPIIFQGIYYMNTGVSGLMYLPIALGAVLSCVVFKWWDSYLYKAKVRGASWADIEEYRRLPLACIGGPLYVISLFWLGWTSSPNIHWAVPMLSGIPFGAGYMLIFMAMLNYLSDAYETFSSSAQSAASCCRSIFAVLLPISTTPMFNRLGVSWSCTMLGFFSLAMSIIPFAFIRYGEHIRRNSKFCQYLHEQKETERIAEEEEDRMHHLRAGVGSDVEKAQVTGTPIP</sequence>
<feature type="transmembrane region" description="Helical" evidence="7">
    <location>
        <begin position="216"/>
        <end position="235"/>
    </location>
</feature>
<feature type="transmembrane region" description="Helical" evidence="7">
    <location>
        <begin position="127"/>
        <end position="145"/>
    </location>
</feature>
<feature type="transmembrane region" description="Helical" evidence="7">
    <location>
        <begin position="182"/>
        <end position="204"/>
    </location>
</feature>
<comment type="caution">
    <text evidence="9">The sequence shown here is derived from an EMBL/GenBank/DDBJ whole genome shotgun (WGS) entry which is preliminary data.</text>
</comment>
<dbReference type="InterPro" id="IPR011701">
    <property type="entry name" value="MFS"/>
</dbReference>
<feature type="transmembrane region" description="Helical" evidence="7">
    <location>
        <begin position="401"/>
        <end position="420"/>
    </location>
</feature>
<dbReference type="Pfam" id="PF07690">
    <property type="entry name" value="MFS_1"/>
    <property type="match status" value="1"/>
</dbReference>
<dbReference type="InterPro" id="IPR036259">
    <property type="entry name" value="MFS_trans_sf"/>
</dbReference>
<evidence type="ECO:0000256" key="4">
    <source>
        <dbReference type="ARBA" id="ARBA00022989"/>
    </source>
</evidence>
<keyword evidence="3 7" id="KW-0812">Transmembrane</keyword>
<feature type="transmembrane region" description="Helical" evidence="7">
    <location>
        <begin position="432"/>
        <end position="454"/>
    </location>
</feature>
<keyword evidence="5 7" id="KW-0472">Membrane</keyword>
<feature type="transmembrane region" description="Helical" evidence="7">
    <location>
        <begin position="157"/>
        <end position="176"/>
    </location>
</feature>
<feature type="transmembrane region" description="Helical" evidence="7">
    <location>
        <begin position="492"/>
        <end position="514"/>
    </location>
</feature>
<feature type="transmembrane region" description="Helical" evidence="7">
    <location>
        <begin position="247"/>
        <end position="273"/>
    </location>
</feature>
<dbReference type="CDD" id="cd17323">
    <property type="entry name" value="MFS_Tpo1_MDR_like"/>
    <property type="match status" value="1"/>
</dbReference>